<comment type="similarity">
    <text evidence="1">Belongs to the membrane fusion protein (MFP) (TC 8.A.1) family.</text>
</comment>
<dbReference type="AlphaFoldDB" id="A0A7Z7MVL7"/>
<dbReference type="RefSeq" id="WP_154716620.1">
    <property type="nucleotide sequence ID" value="NZ_LT837803.1"/>
</dbReference>
<accession>A0A7Z7MVL7</accession>
<keyword evidence="3" id="KW-0732">Signal</keyword>
<dbReference type="PANTHER" id="PTHR30469">
    <property type="entry name" value="MULTIDRUG RESISTANCE PROTEIN MDTA"/>
    <property type="match status" value="1"/>
</dbReference>
<protein>
    <submittedName>
        <fullName evidence="6">Secretion protein, HlyD family</fullName>
    </submittedName>
</protein>
<dbReference type="GO" id="GO:1990281">
    <property type="term" value="C:efflux pump complex"/>
    <property type="evidence" value="ECO:0007669"/>
    <property type="project" value="TreeGrafter"/>
</dbReference>
<reference evidence="6" key="1">
    <citation type="submission" date="2017-03" db="EMBL/GenBank/DDBJ databases">
        <authorList>
            <consortium name="AG Boll"/>
        </authorList>
    </citation>
    <scope>NUCLEOTIDE SEQUENCE [LARGE SCALE GENOMIC DNA]</scope>
    <source>
        <strain evidence="6">Chol</strain>
    </source>
</reference>
<feature type="signal peptide" evidence="3">
    <location>
        <begin position="1"/>
        <end position="33"/>
    </location>
</feature>
<evidence type="ECO:0000256" key="2">
    <source>
        <dbReference type="SAM" id="MobiDB-lite"/>
    </source>
</evidence>
<dbReference type="Proteomes" id="UP000242886">
    <property type="component" value="Chromosome SDENCHOL"/>
</dbReference>
<organism evidence="6 7">
    <name type="scientific">Sterolibacterium denitrificans</name>
    <dbReference type="NCBI Taxonomy" id="157592"/>
    <lineage>
        <taxon>Bacteria</taxon>
        <taxon>Pseudomonadati</taxon>
        <taxon>Pseudomonadota</taxon>
        <taxon>Betaproteobacteria</taxon>
        <taxon>Nitrosomonadales</taxon>
        <taxon>Sterolibacteriaceae</taxon>
        <taxon>Sterolibacterium</taxon>
    </lineage>
</organism>
<proteinExistence type="inferred from homology"/>
<dbReference type="Pfam" id="PF25954">
    <property type="entry name" value="Beta-barrel_RND_2"/>
    <property type="match status" value="1"/>
</dbReference>
<keyword evidence="7" id="KW-1185">Reference proteome</keyword>
<dbReference type="EMBL" id="LT837803">
    <property type="protein sequence ID" value="SMB26153.1"/>
    <property type="molecule type" value="Genomic_DNA"/>
</dbReference>
<dbReference type="InterPro" id="IPR006143">
    <property type="entry name" value="RND_pump_MFP"/>
</dbReference>
<dbReference type="Gene3D" id="2.40.30.170">
    <property type="match status" value="1"/>
</dbReference>
<feature type="domain" description="Multidrug resistance protein MdtA-like barrel-sandwich hybrid" evidence="4">
    <location>
        <begin position="96"/>
        <end position="233"/>
    </location>
</feature>
<dbReference type="GO" id="GO:0015562">
    <property type="term" value="F:efflux transmembrane transporter activity"/>
    <property type="evidence" value="ECO:0007669"/>
    <property type="project" value="TreeGrafter"/>
</dbReference>
<gene>
    <name evidence="6" type="ORF">SDENCHOL_20074</name>
</gene>
<dbReference type="Gene3D" id="2.40.420.20">
    <property type="match status" value="1"/>
</dbReference>
<feature type="chain" id="PRO_5030848290" evidence="3">
    <location>
        <begin position="34"/>
        <end position="412"/>
    </location>
</feature>
<dbReference type="Gene3D" id="2.40.50.100">
    <property type="match status" value="1"/>
</dbReference>
<dbReference type="InterPro" id="IPR058792">
    <property type="entry name" value="Beta-barrel_RND_2"/>
</dbReference>
<dbReference type="SUPFAM" id="SSF111369">
    <property type="entry name" value="HlyD-like secretion proteins"/>
    <property type="match status" value="1"/>
</dbReference>
<dbReference type="FunFam" id="2.40.30.170:FF:000010">
    <property type="entry name" value="Efflux RND transporter periplasmic adaptor subunit"/>
    <property type="match status" value="1"/>
</dbReference>
<dbReference type="InterPro" id="IPR058625">
    <property type="entry name" value="MdtA-like_BSH"/>
</dbReference>
<dbReference type="NCBIfam" id="TIGR01730">
    <property type="entry name" value="RND_mfp"/>
    <property type="match status" value="1"/>
</dbReference>
<sequence length="412" mass="42500">MTTTPPRNTARFAAALACLSCALLLAACGSGDAGDSAGKAAPTQATNATNTSGTAAAPAETLIELAESDLLTVQAGEIEQTLRANGTLHARQETVVRAKVAGEILSVAVREGERIGAGQELARIDDLEYRARLDDRQAALEAGRAQAALAESTRRKNEELRQKNFLSELAYDNAKSAASIASAQVQSLQAQLTLAEKALQDTVVHAPISGWIAERAVQRGDKVSPDGKLFTIVDLSRLELEAQVAANEVARVAIGQPFTASVEGYADRQFKGRVSRIGAQAQPGSRAVTIYIEIPNPDAAIRAGLFAAGTLSLGGSTAAALVPLTALHSAAGVDFVYAVIDGRIRRTPVKIGMRSEAAGLAEILDGLNAGTRIVAANLGPLKEGAGIRVVSTSGANAPATHDTGTASTPAGR</sequence>
<evidence type="ECO:0000256" key="3">
    <source>
        <dbReference type="SAM" id="SignalP"/>
    </source>
</evidence>
<dbReference type="Pfam" id="PF25917">
    <property type="entry name" value="BSH_RND"/>
    <property type="match status" value="1"/>
</dbReference>
<evidence type="ECO:0000256" key="1">
    <source>
        <dbReference type="ARBA" id="ARBA00009477"/>
    </source>
</evidence>
<evidence type="ECO:0000259" key="5">
    <source>
        <dbReference type="Pfam" id="PF25954"/>
    </source>
</evidence>
<feature type="region of interest" description="Disordered" evidence="2">
    <location>
        <begin position="392"/>
        <end position="412"/>
    </location>
</feature>
<name>A0A7Z7MVL7_9PROT</name>
<feature type="domain" description="CusB-like beta-barrel" evidence="5">
    <location>
        <begin position="240"/>
        <end position="311"/>
    </location>
</feature>
<dbReference type="PANTHER" id="PTHR30469:SF15">
    <property type="entry name" value="HLYD FAMILY OF SECRETION PROTEINS"/>
    <property type="match status" value="1"/>
</dbReference>
<dbReference type="PROSITE" id="PS51257">
    <property type="entry name" value="PROKAR_LIPOPROTEIN"/>
    <property type="match status" value="1"/>
</dbReference>
<evidence type="ECO:0000259" key="4">
    <source>
        <dbReference type="Pfam" id="PF25917"/>
    </source>
</evidence>
<dbReference type="Gene3D" id="1.10.287.470">
    <property type="entry name" value="Helix hairpin bin"/>
    <property type="match status" value="1"/>
</dbReference>
<feature type="compositionally biased region" description="Polar residues" evidence="2">
    <location>
        <begin position="402"/>
        <end position="412"/>
    </location>
</feature>
<evidence type="ECO:0000313" key="7">
    <source>
        <dbReference type="Proteomes" id="UP000242886"/>
    </source>
</evidence>
<evidence type="ECO:0000313" key="6">
    <source>
        <dbReference type="EMBL" id="SMB26153.1"/>
    </source>
</evidence>